<gene>
    <name evidence="2" type="ORF">PSTG_08255</name>
</gene>
<feature type="compositionally biased region" description="Polar residues" evidence="1">
    <location>
        <begin position="152"/>
        <end position="162"/>
    </location>
</feature>
<dbReference type="AlphaFoldDB" id="A0A0L0VGW5"/>
<evidence type="ECO:0000313" key="3">
    <source>
        <dbReference type="Proteomes" id="UP000054564"/>
    </source>
</evidence>
<feature type="compositionally biased region" description="Low complexity" evidence="1">
    <location>
        <begin position="36"/>
        <end position="47"/>
    </location>
</feature>
<name>A0A0L0VGW5_9BASI</name>
<evidence type="ECO:0000313" key="2">
    <source>
        <dbReference type="EMBL" id="KNE98515.1"/>
    </source>
</evidence>
<feature type="compositionally biased region" description="Basic and acidic residues" evidence="1">
    <location>
        <begin position="566"/>
        <end position="576"/>
    </location>
</feature>
<feature type="region of interest" description="Disordered" evidence="1">
    <location>
        <begin position="29"/>
        <end position="58"/>
    </location>
</feature>
<feature type="region of interest" description="Disordered" evidence="1">
    <location>
        <begin position="356"/>
        <end position="477"/>
    </location>
</feature>
<accession>A0A0L0VGW5</accession>
<dbReference type="EMBL" id="AJIL01000056">
    <property type="protein sequence ID" value="KNE98515.1"/>
    <property type="molecule type" value="Genomic_DNA"/>
</dbReference>
<feature type="compositionally biased region" description="Basic and acidic residues" evidence="1">
    <location>
        <begin position="404"/>
        <end position="454"/>
    </location>
</feature>
<feature type="region of interest" description="Disordered" evidence="1">
    <location>
        <begin position="79"/>
        <end position="109"/>
    </location>
</feature>
<sequence length="576" mass="65257">MNNNVQTSDGPTVASALLDQKRQATINYLESRRTRTNNLNKSSNNNTQEPSCLGNENQRNTTAVGERNQLGEILGALGDTQGERQGGKSLDTQANTQPPSATSTHTSDQTFLLNAARSAMEKGNQKEAEGLLRSLAALFPEEVASRGEGNGVTPTTDMTASTKSKEDDGGKSDTRNSIKKIGAVSYMVGEVPDYTFAGLPSFYDKNVKAMKGLIPLTIFDPLWQRAAAANRTEKETIDRADTEERRYTGVAAPDEWSQSYAQWSRNYQSFIATLKDVYNFVIFSEWFRTHRDCCDLIMRREGFCAGFMYDLAVRANAFQCDFVRNETTLFPDVSKYREDIADETLAEARRNGEIGLMDNPYIHGGKKEHCDPHTGNEKTSYSRERGNDRGRSSNQSQLRATPSRYRDDHQGARGVREGYEQSYRNRRDDQNRRDNDRNRGGETGYEDRVKDRSKNYKPQNGYRYEPTRGRKRFESEGRSVRIRNNEYQKTTPVWPTTIKCEMNIAVWMSALTKAGLSEKYADVIKGFQVGFDQGIPDNEIGDLRWYTPPNHESAKWAEEEIQSNFQKDREVKRDGG</sequence>
<dbReference type="OrthoDB" id="10302672at2759"/>
<feature type="compositionally biased region" description="Basic and acidic residues" evidence="1">
    <location>
        <begin position="163"/>
        <end position="175"/>
    </location>
</feature>
<feature type="region of interest" description="Disordered" evidence="1">
    <location>
        <begin position="145"/>
        <end position="175"/>
    </location>
</feature>
<keyword evidence="3" id="KW-1185">Reference proteome</keyword>
<protein>
    <submittedName>
        <fullName evidence="2">Uncharacterized protein</fullName>
    </submittedName>
</protein>
<comment type="caution">
    <text evidence="2">The sequence shown here is derived from an EMBL/GenBank/DDBJ whole genome shotgun (WGS) entry which is preliminary data.</text>
</comment>
<dbReference type="Proteomes" id="UP000054564">
    <property type="component" value="Unassembled WGS sequence"/>
</dbReference>
<reference evidence="3" key="1">
    <citation type="submission" date="2014-03" db="EMBL/GenBank/DDBJ databases">
        <title>The Genome Sequence of Puccinia striiformis f. sp. tritici PST-78.</title>
        <authorList>
            <consortium name="The Broad Institute Genome Sequencing Platform"/>
            <person name="Cuomo C."/>
            <person name="Hulbert S."/>
            <person name="Chen X."/>
            <person name="Walker B."/>
            <person name="Young S.K."/>
            <person name="Zeng Q."/>
            <person name="Gargeya S."/>
            <person name="Fitzgerald M."/>
            <person name="Haas B."/>
            <person name="Abouelleil A."/>
            <person name="Alvarado L."/>
            <person name="Arachchi H.M."/>
            <person name="Berlin A.M."/>
            <person name="Chapman S.B."/>
            <person name="Goldberg J."/>
            <person name="Griggs A."/>
            <person name="Gujja S."/>
            <person name="Hansen M."/>
            <person name="Howarth C."/>
            <person name="Imamovic A."/>
            <person name="Larimer J."/>
            <person name="McCowan C."/>
            <person name="Montmayeur A."/>
            <person name="Murphy C."/>
            <person name="Neiman D."/>
            <person name="Pearson M."/>
            <person name="Priest M."/>
            <person name="Roberts A."/>
            <person name="Saif S."/>
            <person name="Shea T."/>
            <person name="Sisk P."/>
            <person name="Sykes S."/>
            <person name="Wortman J."/>
            <person name="Nusbaum C."/>
            <person name="Birren B."/>
        </authorList>
    </citation>
    <scope>NUCLEOTIDE SEQUENCE [LARGE SCALE GENOMIC DNA]</scope>
    <source>
        <strain evidence="3">race PST-78</strain>
    </source>
</reference>
<feature type="compositionally biased region" description="Polar residues" evidence="1">
    <location>
        <begin position="90"/>
        <end position="109"/>
    </location>
</feature>
<feature type="compositionally biased region" description="Polar residues" evidence="1">
    <location>
        <begin position="48"/>
        <end position="58"/>
    </location>
</feature>
<organism evidence="2 3">
    <name type="scientific">Puccinia striiformis f. sp. tritici PST-78</name>
    <dbReference type="NCBI Taxonomy" id="1165861"/>
    <lineage>
        <taxon>Eukaryota</taxon>
        <taxon>Fungi</taxon>
        <taxon>Dikarya</taxon>
        <taxon>Basidiomycota</taxon>
        <taxon>Pucciniomycotina</taxon>
        <taxon>Pucciniomycetes</taxon>
        <taxon>Pucciniales</taxon>
        <taxon>Pucciniaceae</taxon>
        <taxon>Puccinia</taxon>
    </lineage>
</organism>
<feature type="compositionally biased region" description="Basic and acidic residues" evidence="1">
    <location>
        <begin position="365"/>
        <end position="391"/>
    </location>
</feature>
<evidence type="ECO:0000256" key="1">
    <source>
        <dbReference type="SAM" id="MobiDB-lite"/>
    </source>
</evidence>
<feature type="compositionally biased region" description="Basic and acidic residues" evidence="1">
    <location>
        <begin position="465"/>
        <end position="477"/>
    </location>
</feature>
<proteinExistence type="predicted"/>
<feature type="region of interest" description="Disordered" evidence="1">
    <location>
        <begin position="554"/>
        <end position="576"/>
    </location>
</feature>